<dbReference type="InterPro" id="IPR001969">
    <property type="entry name" value="Aspartic_peptidase_AS"/>
</dbReference>
<gene>
    <name evidence="1" type="ORF">AX760_16555</name>
</gene>
<evidence type="ECO:0008006" key="3">
    <source>
        <dbReference type="Google" id="ProtNLM"/>
    </source>
</evidence>
<dbReference type="Proteomes" id="UP000182661">
    <property type="component" value="Unassembled WGS sequence"/>
</dbReference>
<evidence type="ECO:0000313" key="1">
    <source>
        <dbReference type="EMBL" id="OJF97574.1"/>
    </source>
</evidence>
<name>A0A657LUK8_9HYPH</name>
<protein>
    <recommendedName>
        <fullName evidence="3">Peptidase A2 domain-containing protein</fullName>
    </recommendedName>
</protein>
<organism evidence="1 2">
    <name type="scientific">Pararhizobium antarcticum</name>
    <dbReference type="NCBI Taxonomy" id="1798805"/>
    <lineage>
        <taxon>Bacteria</taxon>
        <taxon>Pseudomonadati</taxon>
        <taxon>Pseudomonadota</taxon>
        <taxon>Alphaproteobacteria</taxon>
        <taxon>Hyphomicrobiales</taxon>
        <taxon>Rhizobiaceae</taxon>
        <taxon>Rhizobium/Agrobacterium group</taxon>
        <taxon>Pararhizobium</taxon>
    </lineage>
</organism>
<dbReference type="PROSITE" id="PS00141">
    <property type="entry name" value="ASP_PROTEASE"/>
    <property type="match status" value="1"/>
</dbReference>
<dbReference type="AlphaFoldDB" id="A0A657LUK8"/>
<dbReference type="Gene3D" id="2.40.70.10">
    <property type="entry name" value="Acid Proteases"/>
    <property type="match status" value="1"/>
</dbReference>
<dbReference type="GO" id="GO:0006508">
    <property type="term" value="P:proteolysis"/>
    <property type="evidence" value="ECO:0007669"/>
    <property type="project" value="InterPro"/>
</dbReference>
<keyword evidence="2" id="KW-1185">Reference proteome</keyword>
<comment type="caution">
    <text evidence="1">The sequence shown here is derived from an EMBL/GenBank/DDBJ whole genome shotgun (WGS) entry which is preliminary data.</text>
</comment>
<dbReference type="InterPro" id="IPR021109">
    <property type="entry name" value="Peptidase_aspartic_dom_sf"/>
</dbReference>
<dbReference type="SUPFAM" id="SSF50630">
    <property type="entry name" value="Acid proteases"/>
    <property type="match status" value="1"/>
</dbReference>
<sequence>MLSSRCQAKEGKMGQPVQIKFIDNDHIETDDWINGHPCIKVGVFYTPKPALGIDYSTTPAWALIDTGADHVYIEQEYLDNHQAPMGRPVHTNREMDASHIHRACVMVDQTGEVFDFQTVIGRRLTSSGQPFRVVLGRSFLSIFRFDFDPREKRALLHR</sequence>
<proteinExistence type="predicted"/>
<evidence type="ECO:0000313" key="2">
    <source>
        <dbReference type="Proteomes" id="UP000182661"/>
    </source>
</evidence>
<dbReference type="GO" id="GO:0004190">
    <property type="term" value="F:aspartic-type endopeptidase activity"/>
    <property type="evidence" value="ECO:0007669"/>
    <property type="project" value="InterPro"/>
</dbReference>
<dbReference type="EMBL" id="LSRP01000082">
    <property type="protein sequence ID" value="OJF97574.1"/>
    <property type="molecule type" value="Genomic_DNA"/>
</dbReference>
<reference evidence="1 2" key="1">
    <citation type="submission" date="2016-02" db="EMBL/GenBank/DDBJ databases">
        <title>Genome sequencing of a beta-galactosidase producing bacteria Rhizobium sp. 59.</title>
        <authorList>
            <person name="Wang D."/>
            <person name="Kot W."/>
            <person name="Qin Y."/>
            <person name="Hansen L."/>
            <person name="Naqvi K."/>
            <person name="Rensing C."/>
        </authorList>
    </citation>
    <scope>NUCLEOTIDE SEQUENCE [LARGE SCALE GENOMIC DNA]</scope>
    <source>
        <strain evidence="1 2">59</strain>
    </source>
</reference>
<accession>A0A657LUK8</accession>